<dbReference type="Pfam" id="PF09772">
    <property type="entry name" value="Tmem26"/>
    <property type="match status" value="1"/>
</dbReference>
<reference evidence="2" key="1">
    <citation type="submission" date="2021-02" db="EMBL/GenBank/DDBJ databases">
        <authorList>
            <person name="Nowell W R."/>
        </authorList>
    </citation>
    <scope>NUCLEOTIDE SEQUENCE</scope>
</reference>
<feature type="transmembrane region" description="Helical" evidence="1">
    <location>
        <begin position="214"/>
        <end position="234"/>
    </location>
</feature>
<dbReference type="Proteomes" id="UP000663832">
    <property type="component" value="Unassembled WGS sequence"/>
</dbReference>
<feature type="transmembrane region" description="Helical" evidence="1">
    <location>
        <begin position="20"/>
        <end position="37"/>
    </location>
</feature>
<keyword evidence="5" id="KW-1185">Reference proteome</keyword>
<dbReference type="OrthoDB" id="10042902at2759"/>
<feature type="transmembrane region" description="Helical" evidence="1">
    <location>
        <begin position="153"/>
        <end position="171"/>
    </location>
</feature>
<gene>
    <name evidence="4" type="ORF">BJG266_LOCUS5758</name>
    <name evidence="2" type="ORF">QVE165_LOCUS3189</name>
    <name evidence="3" type="ORF">QVE165_LOCUS3415</name>
</gene>
<dbReference type="Proteomes" id="UP000663877">
    <property type="component" value="Unassembled WGS sequence"/>
</dbReference>
<protein>
    <recommendedName>
        <fullName evidence="6">Transmembrane protein 26</fullName>
    </recommendedName>
</protein>
<name>A0A813RC09_9BILA</name>
<organism evidence="2 5">
    <name type="scientific">Adineta steineri</name>
    <dbReference type="NCBI Taxonomy" id="433720"/>
    <lineage>
        <taxon>Eukaryota</taxon>
        <taxon>Metazoa</taxon>
        <taxon>Spiralia</taxon>
        <taxon>Gnathifera</taxon>
        <taxon>Rotifera</taxon>
        <taxon>Eurotatoria</taxon>
        <taxon>Bdelloidea</taxon>
        <taxon>Adinetida</taxon>
        <taxon>Adinetidae</taxon>
        <taxon>Adineta</taxon>
    </lineage>
</organism>
<comment type="caution">
    <text evidence="2">The sequence shown here is derived from an EMBL/GenBank/DDBJ whole genome shotgun (WGS) entry which is preliminary data.</text>
</comment>
<proteinExistence type="predicted"/>
<accession>A0A813RC09</accession>
<keyword evidence="1" id="KW-1133">Transmembrane helix</keyword>
<dbReference type="EMBL" id="CAJNOI010000015">
    <property type="protein sequence ID" value="CAF0811437.1"/>
    <property type="molecule type" value="Genomic_DNA"/>
</dbReference>
<dbReference type="EMBL" id="CAJNOM010000011">
    <property type="protein sequence ID" value="CAF0781493.1"/>
    <property type="molecule type" value="Genomic_DNA"/>
</dbReference>
<feature type="transmembrane region" description="Helical" evidence="1">
    <location>
        <begin position="73"/>
        <end position="92"/>
    </location>
</feature>
<evidence type="ECO:0000313" key="5">
    <source>
        <dbReference type="Proteomes" id="UP000663832"/>
    </source>
</evidence>
<keyword evidence="1" id="KW-0812">Transmembrane</keyword>
<evidence type="ECO:0000313" key="4">
    <source>
        <dbReference type="EMBL" id="CAF0811437.1"/>
    </source>
</evidence>
<dbReference type="InterPro" id="IPR019169">
    <property type="entry name" value="Transmembrane_26"/>
</dbReference>
<evidence type="ECO:0000313" key="3">
    <source>
        <dbReference type="EMBL" id="CAF0785727.1"/>
    </source>
</evidence>
<evidence type="ECO:0008006" key="6">
    <source>
        <dbReference type="Google" id="ProtNLM"/>
    </source>
</evidence>
<evidence type="ECO:0000256" key="1">
    <source>
        <dbReference type="SAM" id="Phobius"/>
    </source>
</evidence>
<dbReference type="EMBL" id="CAJNOM010000012">
    <property type="protein sequence ID" value="CAF0785727.1"/>
    <property type="molecule type" value="Genomic_DNA"/>
</dbReference>
<evidence type="ECO:0000313" key="2">
    <source>
        <dbReference type="EMBL" id="CAF0781493.1"/>
    </source>
</evidence>
<dbReference type="AlphaFoldDB" id="A0A813RC09"/>
<sequence length="377" mass="43540">MLAAIHYRICQSFNILQATIVRLTFCIHNIIATYFLYDDIKDYWCLLNLCGTIFILIELVVTIIERQGLEPKWFSPSFLIFILTSMPSLWLLEMRRVAHRRLSFNQNNNITNTAPFDQLILRMGNDEFDYSHALPYNVLKTTFQMNVNLDTKIMGLELSLLLLIVIGRWVLPKGITSRSNLSQLLLVYMSIASDIVDLLTIFNEDHVLASQRMLFATLIVLSWSLLQFATNMSAAGKNNRSTHSDSFRNSAKKRRRRGMFLLYPMQRLFENDAWYLYELNLMSCSATQLALRLVAVIKFDVHSYSTLFFTCKNGIILFLQFYRLIAVLTEHDSYDVGSLYQTTSNTDPQIQTVASSIKIKNEYSSKLSTQEDISLTM</sequence>
<dbReference type="PANTHER" id="PTHR22168">
    <property type="entry name" value="TMEM26 PROTEIN"/>
    <property type="match status" value="1"/>
</dbReference>
<feature type="transmembrane region" description="Helical" evidence="1">
    <location>
        <begin position="43"/>
        <end position="61"/>
    </location>
</feature>
<keyword evidence="1" id="KW-0472">Membrane</keyword>